<organism evidence="6 7">
    <name type="scientific">Stella humosa</name>
    <dbReference type="NCBI Taxonomy" id="94"/>
    <lineage>
        <taxon>Bacteria</taxon>
        <taxon>Pseudomonadati</taxon>
        <taxon>Pseudomonadota</taxon>
        <taxon>Alphaproteobacteria</taxon>
        <taxon>Rhodospirillales</taxon>
        <taxon>Stellaceae</taxon>
        <taxon>Stella</taxon>
    </lineage>
</organism>
<evidence type="ECO:0000256" key="4">
    <source>
        <dbReference type="ARBA" id="ARBA00023180"/>
    </source>
</evidence>
<protein>
    <submittedName>
        <fullName evidence="6">FG-GAP repeat protein</fullName>
    </submittedName>
</protein>
<dbReference type="GO" id="GO:0005509">
    <property type="term" value="F:calcium ion binding"/>
    <property type="evidence" value="ECO:0007669"/>
    <property type="project" value="InterPro"/>
</dbReference>
<evidence type="ECO:0000256" key="5">
    <source>
        <dbReference type="SAM" id="MobiDB-lite"/>
    </source>
</evidence>
<dbReference type="SUPFAM" id="SSF101447">
    <property type="entry name" value="Formin homology 2 domain (FH2 domain)"/>
    <property type="match status" value="1"/>
</dbReference>
<dbReference type="InterPro" id="IPR018511">
    <property type="entry name" value="Hemolysin-typ_Ca-bd_CS"/>
</dbReference>
<dbReference type="PRINTS" id="PR01185">
    <property type="entry name" value="INTEGRINA"/>
</dbReference>
<evidence type="ECO:0000256" key="2">
    <source>
        <dbReference type="ARBA" id="ARBA00022737"/>
    </source>
</evidence>
<accession>A0A3N1MBD0</accession>
<keyword evidence="4" id="KW-0325">Glycoprotein</keyword>
<dbReference type="Pfam" id="PF01839">
    <property type="entry name" value="FG-GAP"/>
    <property type="match status" value="7"/>
</dbReference>
<keyword evidence="3" id="KW-0378">Hydrolase</keyword>
<dbReference type="InterPro" id="IPR000413">
    <property type="entry name" value="Integrin_alpha"/>
</dbReference>
<dbReference type="PRINTS" id="PR00313">
    <property type="entry name" value="CABNDNGRPT"/>
</dbReference>
<dbReference type="SUPFAM" id="SSF51120">
    <property type="entry name" value="beta-Roll"/>
    <property type="match status" value="2"/>
</dbReference>
<feature type="region of interest" description="Disordered" evidence="5">
    <location>
        <begin position="624"/>
        <end position="658"/>
    </location>
</feature>
<dbReference type="PROSITE" id="PS00330">
    <property type="entry name" value="HEMOLYSIN_CALCIUM"/>
    <property type="match status" value="1"/>
</dbReference>
<feature type="compositionally biased region" description="Pro residues" evidence="5">
    <location>
        <begin position="495"/>
        <end position="507"/>
    </location>
</feature>
<dbReference type="AlphaFoldDB" id="A0A3N1MBD0"/>
<name>A0A3N1MBD0_9PROT</name>
<dbReference type="OrthoDB" id="7259106at2"/>
<dbReference type="Pfam" id="PF17963">
    <property type="entry name" value="Big_9"/>
    <property type="match status" value="1"/>
</dbReference>
<sequence>MPFPSTLEPSALDGSNGFRINGEANSDQSGRSVAMAGDVNGDGIGDIVIGAPGASPNGLFSGSGFVVFGTSAGFSAQFELSELDGSNGFRIDGANAYDYIGQPVGAAGDVNGDGIDDIVVGARASNYGESAGYVIFGSSGGFAARITVSDLDGSNGFRIDGESIDDEAGSAIRGAGDVNGDGIDDVIVGALRGDPNGTDSGASYVLFGTSVGFAAPFDLSAIDGSNGFRINGAETSDYSGFSVGAAGDVNGDGIDDIIIGATGADPGGSSSGASYVVFGRSGGFAAALELSALDGSNGFRINGNANEDQSGFSVSAAGDINGDGIDDVIVGAIGADSGANFGLNAAGAGYVVFGRSAGFAAELELSDLDGANGFRVAGESMNDYAGTSVAAAGDVNGDGIDDIVVGAIGVGEADGASYIVFGRSDGFSAQIDLFALTGSNGFRINGEGGSSNGISVGGGGDVNGDGVDDVIVGAHYAGTNAPRAGASYVIFGIAAPPPPPPPPPPPASGGNRPPVAGDDAFTLPWQTRLLVQGPGLLGNDIDADGHPLTVTGLMSGPAHGTLAWSADGGFIYQPNAAYVGPDGFTYQVGDGRGGFDTASVSIAVADDEKPDPIWPIDGGFGSERLSGTNQAETIRGNDGDDTITGDGGRDRLEGNAGNDSVLGQGDEDIAWGGQGNDFLDGGQGNDWVLGDRGSDTVHGGAGHDFVWGGRGDDRVFGDGGHDVLSGDRGRDTLTGGEGADRFVFKEGGGLDLVADFASADGDRIVIDTGGDGILNGIPLTSFAALLARIVDTPDGVFLSLGDPDHGITIAGIARDQLDAGDFLFL</sequence>
<dbReference type="SMART" id="SM00191">
    <property type="entry name" value="Int_alpha"/>
    <property type="match status" value="7"/>
</dbReference>
<dbReference type="GO" id="GO:0016787">
    <property type="term" value="F:hydrolase activity"/>
    <property type="evidence" value="ECO:0007669"/>
    <property type="project" value="UniProtKB-KW"/>
</dbReference>
<evidence type="ECO:0000256" key="3">
    <source>
        <dbReference type="ARBA" id="ARBA00022801"/>
    </source>
</evidence>
<dbReference type="RefSeq" id="WP_123687847.1">
    <property type="nucleotide sequence ID" value="NZ_AP019700.1"/>
</dbReference>
<evidence type="ECO:0000256" key="1">
    <source>
        <dbReference type="ARBA" id="ARBA00022729"/>
    </source>
</evidence>
<dbReference type="InterPro" id="IPR001343">
    <property type="entry name" value="Hemolysn_Ca-bd"/>
</dbReference>
<reference evidence="6 7" key="1">
    <citation type="submission" date="2018-11" db="EMBL/GenBank/DDBJ databases">
        <title>Genomic Encyclopedia of Type Strains, Phase IV (KMG-IV): sequencing the most valuable type-strain genomes for metagenomic binning, comparative biology and taxonomic classification.</title>
        <authorList>
            <person name="Goeker M."/>
        </authorList>
    </citation>
    <scope>NUCLEOTIDE SEQUENCE [LARGE SCALE GENOMIC DNA]</scope>
    <source>
        <strain evidence="6 7">DSM 5900</strain>
    </source>
</reference>
<dbReference type="PROSITE" id="PS51470">
    <property type="entry name" value="FG_GAP"/>
    <property type="match status" value="6"/>
</dbReference>
<dbReference type="Gene3D" id="2.150.10.10">
    <property type="entry name" value="Serralysin-like metalloprotease, C-terminal"/>
    <property type="match status" value="2"/>
</dbReference>
<evidence type="ECO:0000313" key="6">
    <source>
        <dbReference type="EMBL" id="ROQ01043.1"/>
    </source>
</evidence>
<gene>
    <name evidence="6" type="ORF">EDC65_0215</name>
</gene>
<feature type="region of interest" description="Disordered" evidence="5">
    <location>
        <begin position="495"/>
        <end position="517"/>
    </location>
</feature>
<keyword evidence="2" id="KW-0677">Repeat</keyword>
<dbReference type="Proteomes" id="UP000278222">
    <property type="component" value="Unassembled WGS sequence"/>
</dbReference>
<dbReference type="InterPro" id="IPR013517">
    <property type="entry name" value="FG-GAP"/>
</dbReference>
<proteinExistence type="predicted"/>
<keyword evidence="1" id="KW-0732">Signal</keyword>
<dbReference type="SUPFAM" id="SSF69318">
    <property type="entry name" value="Integrin alpha N-terminal domain"/>
    <property type="match status" value="1"/>
</dbReference>
<dbReference type="InterPro" id="IPR028994">
    <property type="entry name" value="Integrin_alpha_N"/>
</dbReference>
<dbReference type="Pfam" id="PF00353">
    <property type="entry name" value="HemolysinCabind"/>
    <property type="match status" value="2"/>
</dbReference>
<dbReference type="PANTHER" id="PTHR23221">
    <property type="entry name" value="GLYCOSYLPHOSPHATIDYLINOSITOL PHOSPHOLIPASE D"/>
    <property type="match status" value="1"/>
</dbReference>
<dbReference type="GO" id="GO:0007155">
    <property type="term" value="P:cell adhesion"/>
    <property type="evidence" value="ECO:0007669"/>
    <property type="project" value="InterPro"/>
</dbReference>
<dbReference type="PANTHER" id="PTHR23221:SF7">
    <property type="entry name" value="PHOSPHATIDYLINOSITOL-GLYCAN-SPECIFIC PHOSPHOLIPASE D"/>
    <property type="match status" value="1"/>
</dbReference>
<evidence type="ECO:0000313" key="7">
    <source>
        <dbReference type="Proteomes" id="UP000278222"/>
    </source>
</evidence>
<dbReference type="EMBL" id="RJKX01000011">
    <property type="protein sequence ID" value="ROQ01043.1"/>
    <property type="molecule type" value="Genomic_DNA"/>
</dbReference>
<dbReference type="Gene3D" id="2.130.10.130">
    <property type="entry name" value="Integrin alpha, N-terminal"/>
    <property type="match status" value="4"/>
</dbReference>
<comment type="caution">
    <text evidence="6">The sequence shown here is derived from an EMBL/GenBank/DDBJ whole genome shotgun (WGS) entry which is preliminary data.</text>
</comment>
<keyword evidence="7" id="KW-1185">Reference proteome</keyword>
<dbReference type="InterPro" id="IPR013519">
    <property type="entry name" value="Int_alpha_beta-p"/>
</dbReference>
<dbReference type="GO" id="GO:0008305">
    <property type="term" value="C:integrin complex"/>
    <property type="evidence" value="ECO:0007669"/>
    <property type="project" value="InterPro"/>
</dbReference>
<dbReference type="InterPro" id="IPR011049">
    <property type="entry name" value="Serralysin-like_metalloprot_C"/>
</dbReference>